<dbReference type="EMBL" id="CAJNOJ010000580">
    <property type="protein sequence ID" value="CAF1489454.1"/>
    <property type="molecule type" value="Genomic_DNA"/>
</dbReference>
<gene>
    <name evidence="2" type="ORF">EDS130_LOCUS41932</name>
</gene>
<feature type="compositionally biased region" description="Low complexity" evidence="1">
    <location>
        <begin position="137"/>
        <end position="152"/>
    </location>
</feature>
<accession>A0A815SCW7</accession>
<proteinExistence type="predicted"/>
<dbReference type="AlphaFoldDB" id="A0A815SCW7"/>
<protein>
    <submittedName>
        <fullName evidence="2">Uncharacterized protein</fullName>
    </submittedName>
</protein>
<comment type="caution">
    <text evidence="2">The sequence shown here is derived from an EMBL/GenBank/DDBJ whole genome shotgun (WGS) entry which is preliminary data.</text>
</comment>
<evidence type="ECO:0000313" key="3">
    <source>
        <dbReference type="Proteomes" id="UP000663852"/>
    </source>
</evidence>
<feature type="compositionally biased region" description="Polar residues" evidence="1">
    <location>
        <begin position="89"/>
        <end position="101"/>
    </location>
</feature>
<feature type="region of interest" description="Disordered" evidence="1">
    <location>
        <begin position="89"/>
        <end position="154"/>
    </location>
</feature>
<sequence>MADHSDVNDRNSWSYPALQSQLSEQPRTFVYQTQPFTISEQLAEKKKKEKKCHSNRKLQHFKRKCRARGLTEEQIQDLIQTKHHTISEPSISVQLATSRPKQSNKRKRDLSKQNRVYSSMKSLSQLSLSKRKKARYNSRSLSSKDNTSSSNNHTCTVYKQSKYLRMPRKLLLHSLRLQLKHPLKREKERHFIVERLQLLDQQFYLDHIRCLYQTYFDQGLKFHMWPDDILKIAQTTERSVIQKYLEEYLILLRDKINHHRVH</sequence>
<organism evidence="2 3">
    <name type="scientific">Adineta ricciae</name>
    <name type="common">Rotifer</name>
    <dbReference type="NCBI Taxonomy" id="249248"/>
    <lineage>
        <taxon>Eukaryota</taxon>
        <taxon>Metazoa</taxon>
        <taxon>Spiralia</taxon>
        <taxon>Gnathifera</taxon>
        <taxon>Rotifera</taxon>
        <taxon>Eurotatoria</taxon>
        <taxon>Bdelloidea</taxon>
        <taxon>Adinetida</taxon>
        <taxon>Adinetidae</taxon>
        <taxon>Adineta</taxon>
    </lineage>
</organism>
<reference evidence="2" key="1">
    <citation type="submission" date="2021-02" db="EMBL/GenBank/DDBJ databases">
        <authorList>
            <person name="Nowell W R."/>
        </authorList>
    </citation>
    <scope>NUCLEOTIDE SEQUENCE</scope>
</reference>
<evidence type="ECO:0000256" key="1">
    <source>
        <dbReference type="SAM" id="MobiDB-lite"/>
    </source>
</evidence>
<evidence type="ECO:0000313" key="2">
    <source>
        <dbReference type="EMBL" id="CAF1489454.1"/>
    </source>
</evidence>
<dbReference type="Proteomes" id="UP000663852">
    <property type="component" value="Unassembled WGS sequence"/>
</dbReference>
<feature type="compositionally biased region" description="Low complexity" evidence="1">
    <location>
        <begin position="118"/>
        <end position="128"/>
    </location>
</feature>
<name>A0A815SCW7_ADIRI</name>